<proteinExistence type="predicted"/>
<dbReference type="Proteomes" id="UP000191342">
    <property type="component" value="Unassembled WGS sequence"/>
</dbReference>
<organism evidence="2 3">
    <name type="scientific">Penicillium flavigenum</name>
    <dbReference type="NCBI Taxonomy" id="254877"/>
    <lineage>
        <taxon>Eukaryota</taxon>
        <taxon>Fungi</taxon>
        <taxon>Dikarya</taxon>
        <taxon>Ascomycota</taxon>
        <taxon>Pezizomycotina</taxon>
        <taxon>Eurotiomycetes</taxon>
        <taxon>Eurotiomycetidae</taxon>
        <taxon>Eurotiales</taxon>
        <taxon>Aspergillaceae</taxon>
        <taxon>Penicillium</taxon>
    </lineage>
</organism>
<evidence type="ECO:0000313" key="2">
    <source>
        <dbReference type="EMBL" id="OQE12899.1"/>
    </source>
</evidence>
<sequence length="98" mass="10466">MIRVTQPFGPQNIYEAVEKIMKWRDSQIQPASPAPDGAFSLVSPQTQTESSPDYSGSDLYDRGTPADSNEAMSSPEGSAAPPPTIQQANTGSCAHRGR</sequence>
<comment type="caution">
    <text evidence="2">The sequence shown here is derived from an EMBL/GenBank/DDBJ whole genome shotgun (WGS) entry which is preliminary data.</text>
</comment>
<accession>A0A1V6SGM7</accession>
<dbReference type="AlphaFoldDB" id="A0A1V6SGM7"/>
<dbReference type="STRING" id="254877.A0A1V6SGM7"/>
<evidence type="ECO:0000313" key="3">
    <source>
        <dbReference type="Proteomes" id="UP000191342"/>
    </source>
</evidence>
<feature type="compositionally biased region" description="Polar residues" evidence="1">
    <location>
        <begin position="42"/>
        <end position="54"/>
    </location>
</feature>
<feature type="compositionally biased region" description="Polar residues" evidence="1">
    <location>
        <begin position="66"/>
        <end position="76"/>
    </location>
</feature>
<reference evidence="3" key="1">
    <citation type="journal article" date="2017" name="Nat. Microbiol.">
        <title>Global analysis of biosynthetic gene clusters reveals vast potential of secondary metabolite production in Penicillium species.</title>
        <authorList>
            <person name="Nielsen J.C."/>
            <person name="Grijseels S."/>
            <person name="Prigent S."/>
            <person name="Ji B."/>
            <person name="Dainat J."/>
            <person name="Nielsen K.F."/>
            <person name="Frisvad J.C."/>
            <person name="Workman M."/>
            <person name="Nielsen J."/>
        </authorList>
    </citation>
    <scope>NUCLEOTIDE SEQUENCE [LARGE SCALE GENOMIC DNA]</scope>
    <source>
        <strain evidence="3">IBT 14082</strain>
    </source>
</reference>
<gene>
    <name evidence="2" type="ORF">PENFLA_c060G06441</name>
</gene>
<name>A0A1V6SGM7_9EURO</name>
<protein>
    <submittedName>
        <fullName evidence="2">Uncharacterized protein</fullName>
    </submittedName>
</protein>
<dbReference type="EMBL" id="MLQL01000060">
    <property type="protein sequence ID" value="OQE12899.1"/>
    <property type="molecule type" value="Genomic_DNA"/>
</dbReference>
<feature type="region of interest" description="Disordered" evidence="1">
    <location>
        <begin position="26"/>
        <end position="98"/>
    </location>
</feature>
<dbReference type="OrthoDB" id="10390254at2759"/>
<evidence type="ECO:0000256" key="1">
    <source>
        <dbReference type="SAM" id="MobiDB-lite"/>
    </source>
</evidence>
<keyword evidence="3" id="KW-1185">Reference proteome</keyword>